<evidence type="ECO:0000256" key="8">
    <source>
        <dbReference type="ARBA" id="ARBA00022741"/>
    </source>
</evidence>
<evidence type="ECO:0000256" key="4">
    <source>
        <dbReference type="ARBA" id="ARBA00012943"/>
    </source>
</evidence>
<evidence type="ECO:0000256" key="11">
    <source>
        <dbReference type="ARBA" id="ARBA00022989"/>
    </source>
</evidence>
<dbReference type="PROSITE" id="PS00837">
    <property type="entry name" value="ALADH_PNT_2"/>
    <property type="match status" value="1"/>
</dbReference>
<evidence type="ECO:0000259" key="20">
    <source>
        <dbReference type="SMART" id="SM01003"/>
    </source>
</evidence>
<feature type="compositionally biased region" description="Basic and acidic residues" evidence="17">
    <location>
        <begin position="383"/>
        <end position="395"/>
    </location>
</feature>
<dbReference type="Proteomes" id="UP000222366">
    <property type="component" value="Unassembled WGS sequence"/>
</dbReference>
<dbReference type="FunFam" id="3.40.50.720:FF:000028">
    <property type="entry name" value="NAD(P) transhydrogenase subunit alpha"/>
    <property type="match status" value="1"/>
</dbReference>
<dbReference type="AlphaFoldDB" id="A0A2D0KW41"/>
<evidence type="ECO:0000256" key="15">
    <source>
        <dbReference type="ARBA" id="ARBA00071831"/>
    </source>
</evidence>
<dbReference type="RefSeq" id="WP_099123848.1">
    <property type="nucleotide sequence ID" value="NZ_CAWNRH010000093.1"/>
</dbReference>
<feature type="domain" description="Alanine dehydrogenase/pyridine nucleotide transhydrogenase NAD(H)-binding" evidence="19">
    <location>
        <begin position="146"/>
        <end position="311"/>
    </location>
</feature>
<protein>
    <recommendedName>
        <fullName evidence="15 16">NAD(P) transhydrogenase subunit alpha</fullName>
        <ecNumber evidence="4 16">7.1.1.1</ecNumber>
    </recommendedName>
</protein>
<keyword evidence="5" id="KW-1003">Cell membrane</keyword>
<keyword evidence="12 16" id="KW-0520">NAD</keyword>
<dbReference type="InterPro" id="IPR007698">
    <property type="entry name" value="AlaDH/PNT_NAD(H)-bd"/>
</dbReference>
<evidence type="ECO:0000256" key="12">
    <source>
        <dbReference type="ARBA" id="ARBA00023027"/>
    </source>
</evidence>
<evidence type="ECO:0000313" key="21">
    <source>
        <dbReference type="EMBL" id="PHM67660.1"/>
    </source>
</evidence>
<accession>A0A2D0KW41</accession>
<dbReference type="InterPro" id="IPR008142">
    <property type="entry name" value="AlaDH/PNT_CS1"/>
</dbReference>
<keyword evidence="21" id="KW-0560">Oxidoreductase</keyword>
<sequence length="509" mass="54905">MHIGVPKERYPNEARVAATPSTVEQLLKLGFNVVVESGAGHLASFDDNAYQKAGAVIAENNEVWQSDIIFKINAPEESEISLMKEGATLLSFIWPAQNPQLMDKLSERNITVMAMDSVPRISRAQSLDALSSMANIAGYRAIVEAAHEFGRFFTGQITAAGKVAPAKVMIIGAGVAGLAAIGAAGSLGAVVRAFDTRPEVKEQVQSMGAEFLELNFKEEAGSGDGYAKVMSEAFIKAEMELFSAQAKEVDIIVTTALIPGKPAPKLITKEMVESMKPGSVIVDLAAQNGGNCELTEADKLVVTDNGVKIIGYTDLPSRLPTQSSQLYSTNLVNLMKLLCKEKNGEITIDFDDVVIRGVTVIKEGEITWPAPPIQVSAQPPKPEPVRKEDKPVEKPKSPWLKYGLLSLAMILFGWLANVAPKEFLSHFTVFALSCVVGYYVVWNVSHSLHTPLMSVTNAISGIIVVGAVLQIGEGGWISFFSFIAVLIASINIFGGFTVTQRMLKMFRKG</sequence>
<evidence type="ECO:0000256" key="1">
    <source>
        <dbReference type="ARBA" id="ARBA00003943"/>
    </source>
</evidence>
<gene>
    <name evidence="21" type="primary">pntA</name>
    <name evidence="21" type="ORF">Xsto_00223</name>
</gene>
<dbReference type="InterPro" id="IPR024605">
    <property type="entry name" value="NADP_transhyd_a_C"/>
</dbReference>
<keyword evidence="9 16" id="KW-0521">NADP</keyword>
<comment type="catalytic activity">
    <reaction evidence="14 16">
        <text>NAD(+) + NADPH + H(+)(in) = NADH + NADP(+) + H(+)(out)</text>
        <dbReference type="Rhea" id="RHEA:47992"/>
        <dbReference type="ChEBI" id="CHEBI:15378"/>
        <dbReference type="ChEBI" id="CHEBI:57540"/>
        <dbReference type="ChEBI" id="CHEBI:57783"/>
        <dbReference type="ChEBI" id="CHEBI:57945"/>
        <dbReference type="ChEBI" id="CHEBI:58349"/>
        <dbReference type="EC" id="7.1.1.1"/>
    </reaction>
</comment>
<keyword evidence="8 16" id="KW-0547">Nucleotide-binding</keyword>
<feature type="domain" description="Alanine dehydrogenase/pyridine nucleotide transhydrogenase N-terminal" evidence="20">
    <location>
        <begin position="4"/>
        <end position="137"/>
    </location>
</feature>
<evidence type="ECO:0000256" key="7">
    <source>
        <dbReference type="ARBA" id="ARBA00022692"/>
    </source>
</evidence>
<comment type="caution">
    <text evidence="21">The sequence shown here is derived from an EMBL/GenBank/DDBJ whole genome shotgun (WGS) entry which is preliminary data.</text>
</comment>
<dbReference type="Pfam" id="PF01262">
    <property type="entry name" value="AlaDh_PNT_C"/>
    <property type="match status" value="1"/>
</dbReference>
<comment type="subcellular location">
    <subcellularLocation>
        <location evidence="2">Cell inner membrane</location>
        <topology evidence="2">Multi-pass membrane protein</topology>
    </subcellularLocation>
</comment>
<dbReference type="SUPFAM" id="SSF52283">
    <property type="entry name" value="Formate/glycerate dehydrogenase catalytic domain-like"/>
    <property type="match status" value="1"/>
</dbReference>
<keyword evidence="13 18" id="KW-0472">Membrane</keyword>
<dbReference type="GO" id="GO:0008750">
    <property type="term" value="F:proton-translocating NAD(P)+ transhydrogenase activity"/>
    <property type="evidence" value="ECO:0007669"/>
    <property type="project" value="UniProtKB-EC"/>
</dbReference>
<keyword evidence="10 16" id="KW-1278">Translocase</keyword>
<proteinExistence type="inferred from homology"/>
<evidence type="ECO:0000256" key="17">
    <source>
        <dbReference type="SAM" id="MobiDB-lite"/>
    </source>
</evidence>
<reference evidence="21 22" key="1">
    <citation type="journal article" date="2017" name="Nat. Microbiol.">
        <title>Natural product diversity associated with the nematode symbionts Photorhabdus and Xenorhabdus.</title>
        <authorList>
            <person name="Tobias N.J."/>
            <person name="Wolff H."/>
            <person name="Djahanschiri B."/>
            <person name="Grundmann F."/>
            <person name="Kronenwerth M."/>
            <person name="Shi Y.M."/>
            <person name="Simonyi S."/>
            <person name="Grun P."/>
            <person name="Shapiro-Ilan D."/>
            <person name="Pidot S.J."/>
            <person name="Stinear T.P."/>
            <person name="Ebersberger I."/>
            <person name="Bode H.B."/>
        </authorList>
    </citation>
    <scope>NUCLEOTIDE SEQUENCE [LARGE SCALE GENOMIC DNA]</scope>
    <source>
        <strain evidence="21 22">DSM 17904</strain>
    </source>
</reference>
<dbReference type="PANTHER" id="PTHR10160">
    <property type="entry name" value="NAD(P) TRANSHYDROGENASE"/>
    <property type="match status" value="1"/>
</dbReference>
<dbReference type="InterPro" id="IPR008143">
    <property type="entry name" value="Ala_DH/PNT_CS2"/>
</dbReference>
<feature type="transmembrane region" description="Helical" evidence="18">
    <location>
        <begin position="168"/>
        <end position="191"/>
    </location>
</feature>
<keyword evidence="22" id="KW-1185">Reference proteome</keyword>
<evidence type="ECO:0000259" key="19">
    <source>
        <dbReference type="SMART" id="SM01002"/>
    </source>
</evidence>
<feature type="region of interest" description="Disordered" evidence="17">
    <location>
        <begin position="371"/>
        <end position="395"/>
    </location>
</feature>
<dbReference type="Gene3D" id="3.40.50.720">
    <property type="entry name" value="NAD(P)-binding Rossmann-like Domain"/>
    <property type="match status" value="2"/>
</dbReference>
<feature type="transmembrane region" description="Helical" evidence="18">
    <location>
        <begin position="454"/>
        <end position="471"/>
    </location>
</feature>
<comment type="similarity">
    <text evidence="3 16">Belongs to the AlaDH/PNT family.</text>
</comment>
<dbReference type="EMBL" id="NJAJ01000002">
    <property type="protein sequence ID" value="PHM67660.1"/>
    <property type="molecule type" value="Genomic_DNA"/>
</dbReference>
<evidence type="ECO:0000256" key="6">
    <source>
        <dbReference type="ARBA" id="ARBA00022519"/>
    </source>
</evidence>
<dbReference type="PROSITE" id="PS00836">
    <property type="entry name" value="ALADH_PNT_1"/>
    <property type="match status" value="1"/>
</dbReference>
<dbReference type="SUPFAM" id="SSF51735">
    <property type="entry name" value="NAD(P)-binding Rossmann-fold domains"/>
    <property type="match status" value="1"/>
</dbReference>
<dbReference type="InterPro" id="IPR007886">
    <property type="entry name" value="AlaDH/PNT_N"/>
</dbReference>
<evidence type="ECO:0000256" key="3">
    <source>
        <dbReference type="ARBA" id="ARBA00005689"/>
    </source>
</evidence>
<dbReference type="NCBIfam" id="NF006942">
    <property type="entry name" value="PRK09424.1"/>
    <property type="match status" value="1"/>
</dbReference>
<dbReference type="CDD" id="cd05304">
    <property type="entry name" value="Rubrum_tdh"/>
    <property type="match status" value="1"/>
</dbReference>
<dbReference type="GO" id="GO:0005886">
    <property type="term" value="C:plasma membrane"/>
    <property type="evidence" value="ECO:0007669"/>
    <property type="project" value="UniProtKB-SubCell"/>
</dbReference>
<dbReference type="GO" id="GO:0016491">
    <property type="term" value="F:oxidoreductase activity"/>
    <property type="evidence" value="ECO:0007669"/>
    <property type="project" value="UniProtKB-KW"/>
</dbReference>
<keyword evidence="6" id="KW-0997">Cell inner membrane</keyword>
<dbReference type="PANTHER" id="PTHR10160:SF19">
    <property type="entry name" value="PROTON-TRANSLOCATING NAD(P)(+) TRANSHYDROGENASE"/>
    <property type="match status" value="1"/>
</dbReference>
<evidence type="ECO:0000256" key="14">
    <source>
        <dbReference type="ARBA" id="ARBA00048202"/>
    </source>
</evidence>
<dbReference type="NCBIfam" id="TIGR00561">
    <property type="entry name" value="pntA"/>
    <property type="match status" value="1"/>
</dbReference>
<keyword evidence="7 18" id="KW-0812">Transmembrane</keyword>
<evidence type="ECO:0000256" key="16">
    <source>
        <dbReference type="PIRNR" id="PIRNR000203"/>
    </source>
</evidence>
<name>A0A2D0KW41_9GAMM</name>
<evidence type="ECO:0000256" key="5">
    <source>
        <dbReference type="ARBA" id="ARBA00022475"/>
    </source>
</evidence>
<organism evidence="21 22">
    <name type="scientific">Xenorhabdus stockiae</name>
    <dbReference type="NCBI Taxonomy" id="351614"/>
    <lineage>
        <taxon>Bacteria</taxon>
        <taxon>Pseudomonadati</taxon>
        <taxon>Pseudomonadota</taxon>
        <taxon>Gammaproteobacteria</taxon>
        <taxon>Enterobacterales</taxon>
        <taxon>Morganellaceae</taxon>
        <taxon>Xenorhabdus</taxon>
    </lineage>
</organism>
<feature type="transmembrane region" description="Helical" evidence="18">
    <location>
        <begin position="399"/>
        <end position="417"/>
    </location>
</feature>
<evidence type="ECO:0000256" key="2">
    <source>
        <dbReference type="ARBA" id="ARBA00004429"/>
    </source>
</evidence>
<evidence type="ECO:0000256" key="18">
    <source>
        <dbReference type="SAM" id="Phobius"/>
    </source>
</evidence>
<feature type="transmembrane region" description="Helical" evidence="18">
    <location>
        <begin position="477"/>
        <end position="498"/>
    </location>
</feature>
<dbReference type="GO" id="GO:0050661">
    <property type="term" value="F:NADP binding"/>
    <property type="evidence" value="ECO:0007669"/>
    <property type="project" value="TreeGrafter"/>
</dbReference>
<dbReference type="Pfam" id="PF05222">
    <property type="entry name" value="AlaDh_PNT_N"/>
    <property type="match status" value="1"/>
</dbReference>
<keyword evidence="11 18" id="KW-1133">Transmembrane helix</keyword>
<evidence type="ECO:0000256" key="9">
    <source>
        <dbReference type="ARBA" id="ARBA00022857"/>
    </source>
</evidence>
<evidence type="ECO:0000256" key="13">
    <source>
        <dbReference type="ARBA" id="ARBA00023136"/>
    </source>
</evidence>
<evidence type="ECO:0000256" key="10">
    <source>
        <dbReference type="ARBA" id="ARBA00022967"/>
    </source>
</evidence>
<dbReference type="PIRSF" id="PIRSF000203">
    <property type="entry name" value="NADP_transhydrogenase_alpha"/>
    <property type="match status" value="1"/>
</dbReference>
<dbReference type="SMART" id="SM01002">
    <property type="entry name" value="AlaDh_PNT_C"/>
    <property type="match status" value="1"/>
</dbReference>
<dbReference type="Pfam" id="PF12769">
    <property type="entry name" value="PNTB_4TM"/>
    <property type="match status" value="1"/>
</dbReference>
<dbReference type="GO" id="GO:0006740">
    <property type="term" value="P:NADPH regeneration"/>
    <property type="evidence" value="ECO:0007669"/>
    <property type="project" value="TreeGrafter"/>
</dbReference>
<comment type="function">
    <text evidence="1 16">The transhydrogenation between NADH and NADP is coupled to respiration and ATP hydrolysis and functions as a proton pump across the membrane.</text>
</comment>
<dbReference type="SMART" id="SM01003">
    <property type="entry name" value="AlaDh_PNT_N"/>
    <property type="match status" value="1"/>
</dbReference>
<evidence type="ECO:0000313" key="22">
    <source>
        <dbReference type="Proteomes" id="UP000222366"/>
    </source>
</evidence>
<dbReference type="InterPro" id="IPR026255">
    <property type="entry name" value="NADP_transhyd_a"/>
</dbReference>
<dbReference type="InterPro" id="IPR036291">
    <property type="entry name" value="NAD(P)-bd_dom_sf"/>
</dbReference>
<dbReference type="EC" id="7.1.1.1" evidence="4 16"/>
<feature type="transmembrane region" description="Helical" evidence="18">
    <location>
        <begin position="423"/>
        <end position="442"/>
    </location>
</feature>